<dbReference type="Gene3D" id="2.40.50.140">
    <property type="entry name" value="Nucleic acid-binding proteins"/>
    <property type="match status" value="1"/>
</dbReference>
<dbReference type="Gene3D" id="1.10.10.10">
    <property type="entry name" value="Winged helix-like DNA-binding domain superfamily/Winged helix DNA-binding domain"/>
    <property type="match status" value="1"/>
</dbReference>
<evidence type="ECO:0000259" key="5">
    <source>
        <dbReference type="Pfam" id="PF08784"/>
    </source>
</evidence>
<protein>
    <submittedName>
        <fullName evidence="6">Putative single-stranded dna-binding replication protein a rpa medium 30 kd subunit</fullName>
    </submittedName>
</protein>
<sequence>MFSSPAPAAGGKGISKSRALAPVAIRQILECQEDILKINNIEVQVVKVLGIIKTVDIKSIKISYTIQDPTGTIEGISYLETDTDTPETVIENTYCVMIGSVRSQNDTKHIMIFNVFPVTDFNEIMEHYLAIIHLPLKANTLDSTEFEQKPIKQEMLSSYGTANEKLSDVNYFDMDPKFKRVYEVISKSQSESGISMDELFSSLTGKIQRDQIRSALEYLVGEGHIFTTIDENHFKSTESPF</sequence>
<reference evidence="6" key="1">
    <citation type="journal article" date="2016" name="PLoS Negl. Trop. Dis.">
        <title>A Deep Insight into the Sialome of Rhodnius neglectus, a Vector of Chagas Disease.</title>
        <authorList>
            <person name="Santiago P.B."/>
            <person name="Assumpcao T.C."/>
            <person name="Araujo C.N."/>
            <person name="Bastos I.M."/>
            <person name="Neves D."/>
            <person name="Silva I.G."/>
            <person name="Charneau S."/>
            <person name="Queiroz R.M."/>
            <person name="Raiol T."/>
            <person name="Oliveira J.V."/>
            <person name="Sousa M.V."/>
            <person name="Calvo E."/>
            <person name="Ribeiro J.M."/>
            <person name="Santana J.M."/>
        </authorList>
    </citation>
    <scope>NUCLEOTIDE SEQUENCE</scope>
    <source>
        <tissue evidence="6">Salivary glands</tissue>
    </source>
</reference>
<dbReference type="PANTHER" id="PTHR13989">
    <property type="entry name" value="REPLICATION PROTEIN A-RELATED"/>
    <property type="match status" value="1"/>
</dbReference>
<dbReference type="InterPro" id="IPR036390">
    <property type="entry name" value="WH_DNA-bd_sf"/>
</dbReference>
<dbReference type="PANTHER" id="PTHR13989:SF16">
    <property type="entry name" value="REPLICATION PROTEIN A2"/>
    <property type="match status" value="1"/>
</dbReference>
<dbReference type="GO" id="GO:0005662">
    <property type="term" value="C:DNA replication factor A complex"/>
    <property type="evidence" value="ECO:0007669"/>
    <property type="project" value="TreeGrafter"/>
</dbReference>
<dbReference type="GO" id="GO:0000781">
    <property type="term" value="C:chromosome, telomeric region"/>
    <property type="evidence" value="ECO:0007669"/>
    <property type="project" value="TreeGrafter"/>
</dbReference>
<dbReference type="AlphaFoldDB" id="A0A0P4VM52"/>
<dbReference type="CDD" id="cd04478">
    <property type="entry name" value="RPA2_DBD_D"/>
    <property type="match status" value="1"/>
</dbReference>
<keyword evidence="4" id="KW-0539">Nucleus</keyword>
<dbReference type="Pfam" id="PF08784">
    <property type="entry name" value="RPA_C"/>
    <property type="match status" value="1"/>
</dbReference>
<evidence type="ECO:0000256" key="1">
    <source>
        <dbReference type="ARBA" id="ARBA00004123"/>
    </source>
</evidence>
<evidence type="ECO:0000313" key="6">
    <source>
        <dbReference type="EMBL" id="JAI53825.1"/>
    </source>
</evidence>
<dbReference type="GO" id="GO:0006289">
    <property type="term" value="P:nucleotide-excision repair"/>
    <property type="evidence" value="ECO:0007669"/>
    <property type="project" value="TreeGrafter"/>
</dbReference>
<dbReference type="InterPro" id="IPR012340">
    <property type="entry name" value="NA-bd_OB-fold"/>
</dbReference>
<keyword evidence="3 6" id="KW-0238">DNA-binding</keyword>
<accession>A0A0P4VM52</accession>
<evidence type="ECO:0000256" key="4">
    <source>
        <dbReference type="ARBA" id="ARBA00023242"/>
    </source>
</evidence>
<dbReference type="GO" id="GO:0000724">
    <property type="term" value="P:double-strand break repair via homologous recombination"/>
    <property type="evidence" value="ECO:0007669"/>
    <property type="project" value="TreeGrafter"/>
</dbReference>
<dbReference type="InterPro" id="IPR036388">
    <property type="entry name" value="WH-like_DNA-bd_sf"/>
</dbReference>
<dbReference type="GO" id="GO:0035861">
    <property type="term" value="C:site of double-strand break"/>
    <property type="evidence" value="ECO:0007669"/>
    <property type="project" value="TreeGrafter"/>
</dbReference>
<comment type="subcellular location">
    <subcellularLocation>
        <location evidence="1">Nucleus</location>
    </subcellularLocation>
</comment>
<evidence type="ECO:0000256" key="2">
    <source>
        <dbReference type="ARBA" id="ARBA00007815"/>
    </source>
</evidence>
<proteinExistence type="evidence at transcript level"/>
<dbReference type="FunFam" id="1.10.10.10:FF:000168">
    <property type="entry name" value="Replication protein A 32 kDa subunit"/>
    <property type="match status" value="1"/>
</dbReference>
<comment type="similarity">
    <text evidence="2">Belongs to the replication factor A protein 2 family.</text>
</comment>
<name>A0A0P4VM52_9HEMI</name>
<dbReference type="SUPFAM" id="SSF46785">
    <property type="entry name" value="Winged helix' DNA-binding domain"/>
    <property type="match status" value="1"/>
</dbReference>
<dbReference type="GO" id="GO:0006260">
    <property type="term" value="P:DNA replication"/>
    <property type="evidence" value="ECO:0007669"/>
    <property type="project" value="TreeGrafter"/>
</dbReference>
<dbReference type="InterPro" id="IPR040260">
    <property type="entry name" value="RFA2-like"/>
</dbReference>
<feature type="domain" description="Replication protein A C-terminal" evidence="5">
    <location>
        <begin position="159"/>
        <end position="232"/>
    </location>
</feature>
<dbReference type="InterPro" id="IPR014892">
    <property type="entry name" value="RPA_C"/>
</dbReference>
<dbReference type="EMBL" id="GDKW01002770">
    <property type="protein sequence ID" value="JAI53825.1"/>
    <property type="molecule type" value="mRNA"/>
</dbReference>
<organism evidence="6">
    <name type="scientific">Rhodnius neglectus</name>
    <dbReference type="NCBI Taxonomy" id="72488"/>
    <lineage>
        <taxon>Eukaryota</taxon>
        <taxon>Metazoa</taxon>
        <taxon>Ecdysozoa</taxon>
        <taxon>Arthropoda</taxon>
        <taxon>Hexapoda</taxon>
        <taxon>Insecta</taxon>
        <taxon>Pterygota</taxon>
        <taxon>Neoptera</taxon>
        <taxon>Paraneoptera</taxon>
        <taxon>Hemiptera</taxon>
        <taxon>Heteroptera</taxon>
        <taxon>Panheteroptera</taxon>
        <taxon>Cimicomorpha</taxon>
        <taxon>Reduviidae</taxon>
        <taxon>Triatominae</taxon>
        <taxon>Rhodnius</taxon>
    </lineage>
</organism>
<dbReference type="GO" id="GO:0003697">
    <property type="term" value="F:single-stranded DNA binding"/>
    <property type="evidence" value="ECO:0007669"/>
    <property type="project" value="TreeGrafter"/>
</dbReference>
<evidence type="ECO:0000256" key="3">
    <source>
        <dbReference type="ARBA" id="ARBA00023125"/>
    </source>
</evidence>
<dbReference type="SUPFAM" id="SSF50249">
    <property type="entry name" value="Nucleic acid-binding proteins"/>
    <property type="match status" value="1"/>
</dbReference>